<dbReference type="GO" id="GO:0007165">
    <property type="term" value="P:signal transduction"/>
    <property type="evidence" value="ECO:0007669"/>
    <property type="project" value="UniProtKB-KW"/>
</dbReference>
<dbReference type="AlphaFoldDB" id="A0A8K0KHD0"/>
<reference evidence="7" key="2">
    <citation type="submission" date="2017-10" db="EMBL/GenBank/DDBJ databases">
        <title>Ladona fulva Genome sequencing and assembly.</title>
        <authorList>
            <person name="Murali S."/>
            <person name="Richards S."/>
            <person name="Bandaranaike D."/>
            <person name="Bellair M."/>
            <person name="Blankenburg K."/>
            <person name="Chao H."/>
            <person name="Dinh H."/>
            <person name="Doddapaneni H."/>
            <person name="Dugan-Rocha S."/>
            <person name="Elkadiri S."/>
            <person name="Gnanaolivu R."/>
            <person name="Hernandez B."/>
            <person name="Skinner E."/>
            <person name="Javaid M."/>
            <person name="Lee S."/>
            <person name="Li M."/>
            <person name="Ming W."/>
            <person name="Munidasa M."/>
            <person name="Muniz J."/>
            <person name="Nguyen L."/>
            <person name="Hughes D."/>
            <person name="Osuji N."/>
            <person name="Pu L.-L."/>
            <person name="Puazo M."/>
            <person name="Qu C."/>
            <person name="Quiroz J."/>
            <person name="Raj R."/>
            <person name="Weissenberger G."/>
            <person name="Xin Y."/>
            <person name="Zou X."/>
            <person name="Han Y."/>
            <person name="Worley K."/>
            <person name="Muzny D."/>
            <person name="Gibbs R."/>
        </authorList>
    </citation>
    <scope>NUCLEOTIDE SEQUENCE</scope>
    <source>
        <strain evidence="7">Sampled in the wild</strain>
    </source>
</reference>
<comment type="function">
    <text evidence="6">Gustatory receptor which mediates acceptance or avoidance behavior, depending on its substrates.</text>
</comment>
<protein>
    <recommendedName>
        <fullName evidence="6">Gustatory receptor</fullName>
    </recommendedName>
</protein>
<comment type="similarity">
    <text evidence="6">Belongs to the insect chemoreceptor superfamily. Gustatory receptor (GR) family.</text>
</comment>
<keyword evidence="3 6" id="KW-0812">Transmembrane</keyword>
<evidence type="ECO:0000313" key="7">
    <source>
        <dbReference type="EMBL" id="KAG8234552.1"/>
    </source>
</evidence>
<comment type="subcellular location">
    <subcellularLocation>
        <location evidence="1 6">Cell membrane</location>
        <topology evidence="1 6">Multi-pass membrane protein</topology>
    </subcellularLocation>
</comment>
<dbReference type="OrthoDB" id="6625921at2759"/>
<keyword evidence="5 6" id="KW-0472">Membrane</keyword>
<feature type="transmembrane region" description="Helical" evidence="6">
    <location>
        <begin position="74"/>
        <end position="96"/>
    </location>
</feature>
<organism evidence="7 8">
    <name type="scientific">Ladona fulva</name>
    <name type="common">Scarce chaser dragonfly</name>
    <name type="synonym">Libellula fulva</name>
    <dbReference type="NCBI Taxonomy" id="123851"/>
    <lineage>
        <taxon>Eukaryota</taxon>
        <taxon>Metazoa</taxon>
        <taxon>Ecdysozoa</taxon>
        <taxon>Arthropoda</taxon>
        <taxon>Hexapoda</taxon>
        <taxon>Insecta</taxon>
        <taxon>Pterygota</taxon>
        <taxon>Palaeoptera</taxon>
        <taxon>Odonata</taxon>
        <taxon>Epiprocta</taxon>
        <taxon>Anisoptera</taxon>
        <taxon>Libelluloidea</taxon>
        <taxon>Libellulidae</taxon>
        <taxon>Ladona</taxon>
    </lineage>
</organism>
<dbReference type="Pfam" id="PF08395">
    <property type="entry name" value="7tm_7"/>
    <property type="match status" value="1"/>
</dbReference>
<dbReference type="GO" id="GO:0005886">
    <property type="term" value="C:plasma membrane"/>
    <property type="evidence" value="ECO:0007669"/>
    <property type="project" value="UniProtKB-SubCell"/>
</dbReference>
<feature type="transmembrane region" description="Helical" evidence="6">
    <location>
        <begin position="108"/>
        <end position="130"/>
    </location>
</feature>
<keyword evidence="2 6" id="KW-1003">Cell membrane</keyword>
<dbReference type="InterPro" id="IPR013604">
    <property type="entry name" value="7TM_chemorcpt"/>
</dbReference>
<gene>
    <name evidence="7" type="primary">Gr2</name>
    <name evidence="7" type="ORF">J437_LFUL019821</name>
</gene>
<evidence type="ECO:0000256" key="6">
    <source>
        <dbReference type="RuleBase" id="RU363108"/>
    </source>
</evidence>
<proteinExistence type="inferred from homology"/>
<keyword evidence="6" id="KW-0807">Transducer</keyword>
<sequence>MGIFVTYMNWEKVETDQLFTNRDTSSEMKTKINPKKTNVTEQLVSPNFKGRRGTSEASGIFRKRKSSKKIRMGIYYNTMELILKALRLVGCLPLSIDEQNSIVEFRLLSTPMVFAVLIFSLWSLLAFLVIEDRLRIMRETTDSFDESISAYIFIVCFWQWPLTPFVRWFWQTPRLLSFLARWKNFEGHYERITKTSMKREMQTTRLAVVVLVYSIPWVCTALIIISNFIIPKIRIMHLVAYWYLAVEMYINTSLAWATSQALTSASKGLVRGLRKDVHNSGSLTGGTRNWAQEYMADGDIRDELTLMLVRPRTSKKIRDFLQMMDATPPYISIGEYITVNKEFVSQLLGTMVTYVVVLMQFRHAKDSPHSSEIHRNGNISQEYIPTNFTDSY</sequence>
<feature type="transmembrane region" description="Helical" evidence="6">
    <location>
        <begin position="206"/>
        <end position="230"/>
    </location>
</feature>
<evidence type="ECO:0000256" key="5">
    <source>
        <dbReference type="ARBA" id="ARBA00023136"/>
    </source>
</evidence>
<keyword evidence="6 7" id="KW-0675">Receptor</keyword>
<accession>A0A8K0KHD0</accession>
<reference evidence="7" key="1">
    <citation type="submission" date="2013-04" db="EMBL/GenBank/DDBJ databases">
        <authorList>
            <person name="Qu J."/>
            <person name="Murali S.C."/>
            <person name="Bandaranaike D."/>
            <person name="Bellair M."/>
            <person name="Blankenburg K."/>
            <person name="Chao H."/>
            <person name="Dinh H."/>
            <person name="Doddapaneni H."/>
            <person name="Downs B."/>
            <person name="Dugan-Rocha S."/>
            <person name="Elkadiri S."/>
            <person name="Gnanaolivu R.D."/>
            <person name="Hernandez B."/>
            <person name="Javaid M."/>
            <person name="Jayaseelan J.C."/>
            <person name="Lee S."/>
            <person name="Li M."/>
            <person name="Ming W."/>
            <person name="Munidasa M."/>
            <person name="Muniz J."/>
            <person name="Nguyen L."/>
            <person name="Ongeri F."/>
            <person name="Osuji N."/>
            <person name="Pu L.-L."/>
            <person name="Puazo M."/>
            <person name="Qu C."/>
            <person name="Quiroz J."/>
            <person name="Raj R."/>
            <person name="Weissenberger G."/>
            <person name="Xin Y."/>
            <person name="Zou X."/>
            <person name="Han Y."/>
            <person name="Richards S."/>
            <person name="Worley K."/>
            <person name="Muzny D."/>
            <person name="Gibbs R."/>
        </authorList>
    </citation>
    <scope>NUCLEOTIDE SEQUENCE</scope>
    <source>
        <strain evidence="7">Sampled in the wild</strain>
    </source>
</reference>
<keyword evidence="4 6" id="KW-1133">Transmembrane helix</keyword>
<evidence type="ECO:0000256" key="2">
    <source>
        <dbReference type="ARBA" id="ARBA00022475"/>
    </source>
</evidence>
<comment type="caution">
    <text evidence="6">Lacks conserved residue(s) required for the propagation of feature annotation.</text>
</comment>
<dbReference type="EMBL" id="KZ308825">
    <property type="protein sequence ID" value="KAG8234552.1"/>
    <property type="molecule type" value="Genomic_DNA"/>
</dbReference>
<evidence type="ECO:0000256" key="4">
    <source>
        <dbReference type="ARBA" id="ARBA00022989"/>
    </source>
</evidence>
<keyword evidence="8" id="KW-1185">Reference proteome</keyword>
<evidence type="ECO:0000256" key="1">
    <source>
        <dbReference type="ARBA" id="ARBA00004651"/>
    </source>
</evidence>
<name>A0A8K0KHD0_LADFU</name>
<comment type="caution">
    <text evidence="7">The sequence shown here is derived from an EMBL/GenBank/DDBJ whole genome shotgun (WGS) entry which is preliminary data.</text>
</comment>
<dbReference type="Proteomes" id="UP000792457">
    <property type="component" value="Unassembled WGS sequence"/>
</dbReference>
<evidence type="ECO:0000256" key="3">
    <source>
        <dbReference type="ARBA" id="ARBA00022692"/>
    </source>
</evidence>
<evidence type="ECO:0000313" key="8">
    <source>
        <dbReference type="Proteomes" id="UP000792457"/>
    </source>
</evidence>
<dbReference type="GO" id="GO:0050909">
    <property type="term" value="P:sensory perception of taste"/>
    <property type="evidence" value="ECO:0007669"/>
    <property type="project" value="InterPro"/>
</dbReference>